<dbReference type="CDD" id="cd16027">
    <property type="entry name" value="SGSH"/>
    <property type="match status" value="1"/>
</dbReference>
<name>A0A1H5B6V0_9MICO</name>
<reference evidence="3" key="1">
    <citation type="submission" date="2016-10" db="EMBL/GenBank/DDBJ databases">
        <authorList>
            <person name="Varghese N."/>
            <person name="Submissions S."/>
        </authorList>
    </citation>
    <scope>NUCLEOTIDE SEQUENCE [LARGE SCALE GENOMIC DNA]</scope>
    <source>
        <strain evidence="3">DSM 21368</strain>
    </source>
</reference>
<keyword evidence="3" id="KW-1185">Reference proteome</keyword>
<protein>
    <submittedName>
        <fullName evidence="2">Arylsulfatase A</fullName>
    </submittedName>
</protein>
<dbReference type="Proteomes" id="UP000199220">
    <property type="component" value="Unassembled WGS sequence"/>
</dbReference>
<gene>
    <name evidence="2" type="ORF">SAMN04488554_0014</name>
</gene>
<feature type="domain" description="Sulfatase N-terminal" evidence="1">
    <location>
        <begin position="4"/>
        <end position="290"/>
    </location>
</feature>
<evidence type="ECO:0000313" key="2">
    <source>
        <dbReference type="EMBL" id="SED49680.1"/>
    </source>
</evidence>
<dbReference type="Pfam" id="PF00884">
    <property type="entry name" value="Sulfatase"/>
    <property type="match status" value="1"/>
</dbReference>
<evidence type="ECO:0000259" key="1">
    <source>
        <dbReference type="Pfam" id="PF00884"/>
    </source>
</evidence>
<accession>A0A1H5B6V0</accession>
<dbReference type="Gene3D" id="3.40.720.10">
    <property type="entry name" value="Alkaline Phosphatase, subunit A"/>
    <property type="match status" value="1"/>
</dbReference>
<dbReference type="AlphaFoldDB" id="A0A1H5B6V0"/>
<dbReference type="PANTHER" id="PTHR43751:SF1">
    <property type="entry name" value="SULFATASE ATSG-RELATED"/>
    <property type="match status" value="1"/>
</dbReference>
<dbReference type="InterPro" id="IPR017850">
    <property type="entry name" value="Alkaline_phosphatase_core_sf"/>
</dbReference>
<dbReference type="SUPFAM" id="SSF53649">
    <property type="entry name" value="Alkaline phosphatase-like"/>
    <property type="match status" value="1"/>
</dbReference>
<dbReference type="RefSeq" id="WP_089771133.1">
    <property type="nucleotide sequence ID" value="NZ_FNTX01000001.1"/>
</dbReference>
<dbReference type="InterPro" id="IPR000917">
    <property type="entry name" value="Sulfatase_N"/>
</dbReference>
<dbReference type="InterPro" id="IPR052701">
    <property type="entry name" value="GAG_Ulvan_Degrading_Sulfatases"/>
</dbReference>
<dbReference type="STRING" id="648782.SAMN04488554_0014"/>
<dbReference type="EMBL" id="FNTX01000001">
    <property type="protein sequence ID" value="SED49680.1"/>
    <property type="molecule type" value="Genomic_DNA"/>
</dbReference>
<proteinExistence type="predicted"/>
<dbReference type="OrthoDB" id="9777306at2"/>
<evidence type="ECO:0000313" key="3">
    <source>
        <dbReference type="Proteomes" id="UP000199220"/>
    </source>
</evidence>
<organism evidence="2 3">
    <name type="scientific">Ruania alba</name>
    <dbReference type="NCBI Taxonomy" id="648782"/>
    <lineage>
        <taxon>Bacteria</taxon>
        <taxon>Bacillati</taxon>
        <taxon>Actinomycetota</taxon>
        <taxon>Actinomycetes</taxon>
        <taxon>Micrococcales</taxon>
        <taxon>Ruaniaceae</taxon>
        <taxon>Ruania</taxon>
    </lineage>
</organism>
<sequence>MNRPNILLAIADDASHVSAQGHPFVHTPAFDWVAEHGVLCHNAYTTNPKCAPSRASILTGMHTWQLKEAGNHNGIFPAEFARYPDLLEGTGYHVGYTGKGWAPGNWARQGLTRNPAGTPYNNHRLTPPERTGISEIDYAANFAVFLNDRNERQPFCFWYGGFEPHRRYEPGEGARAGLDPAAVQVPPYLPDVPQVREDLLDYAYEIEWFDRHLGLMIDQLAQAGELENTLIVVTSDNGMPFPRVKGQMLDPDARLPFAVCWPGTVPSGRVIEDLISFVDLAPTFLDAAGITEHPPQMVGRTLMDVLRSEESGQVDPDRDRVFFGRERHDLGYEGDRSYPVRCIRRGDYLYVWNLRPSMWPAGNPETGFTNVDSSPTKETILAQHEAGEDTYYDLAFGKRPEHELYHLPSDPHCIDNLADHPEHKSLVSELEDVLRAELVATGDPRMTGGGAEFDTYEYAGALHHSWAAWEAGTWRPQSY</sequence>
<dbReference type="PANTHER" id="PTHR43751">
    <property type="entry name" value="SULFATASE"/>
    <property type="match status" value="1"/>
</dbReference>